<evidence type="ECO:0000256" key="8">
    <source>
        <dbReference type="ARBA" id="ARBA00037993"/>
    </source>
</evidence>
<dbReference type="CDD" id="cd01995">
    <property type="entry name" value="QueC-like"/>
    <property type="match status" value="1"/>
</dbReference>
<dbReference type="KEGG" id="knv:Pan216_34630"/>
<dbReference type="GO" id="GO:0008270">
    <property type="term" value="F:zinc ion binding"/>
    <property type="evidence" value="ECO:0007669"/>
    <property type="project" value="UniProtKB-UniRule"/>
</dbReference>
<dbReference type="PANTHER" id="PTHR42914:SF1">
    <property type="entry name" value="7-CYANO-7-DEAZAGUANINE SYNTHASE"/>
    <property type="match status" value="1"/>
</dbReference>
<keyword evidence="6 11" id="KW-0862">Zinc</keyword>
<dbReference type="InterPro" id="IPR018317">
    <property type="entry name" value="QueC"/>
</dbReference>
<dbReference type="UniPathway" id="UPA00391"/>
<comment type="similarity">
    <text evidence="8 11">Belongs to the QueC family.</text>
</comment>
<comment type="pathway">
    <text evidence="1 11">Purine metabolism; 7-cyano-7-deazaguanine biosynthesis.</text>
</comment>
<dbReference type="NCBIfam" id="TIGR00364">
    <property type="entry name" value="7-cyano-7-deazaguanine synthase QueC"/>
    <property type="match status" value="1"/>
</dbReference>
<feature type="binding site" evidence="11">
    <location>
        <begin position="12"/>
        <end position="22"/>
    </location>
    <ligand>
        <name>ATP</name>
        <dbReference type="ChEBI" id="CHEBI:30616"/>
    </ligand>
</feature>
<evidence type="ECO:0000256" key="10">
    <source>
        <dbReference type="ARBA" id="ARBA00047890"/>
    </source>
</evidence>
<name>A0A518B6K2_9BACT</name>
<evidence type="ECO:0000256" key="3">
    <source>
        <dbReference type="ARBA" id="ARBA00022723"/>
    </source>
</evidence>
<organism evidence="12 13">
    <name type="scientific">Kolteria novifilia</name>
    <dbReference type="NCBI Taxonomy" id="2527975"/>
    <lineage>
        <taxon>Bacteria</taxon>
        <taxon>Pseudomonadati</taxon>
        <taxon>Planctomycetota</taxon>
        <taxon>Planctomycetia</taxon>
        <taxon>Kolteriales</taxon>
        <taxon>Kolteriaceae</taxon>
        <taxon>Kolteria</taxon>
    </lineage>
</organism>
<dbReference type="InterPro" id="IPR014729">
    <property type="entry name" value="Rossmann-like_a/b/a_fold"/>
</dbReference>
<dbReference type="Proteomes" id="UP000317093">
    <property type="component" value="Chromosome"/>
</dbReference>
<feature type="binding site" evidence="11">
    <location>
        <position position="196"/>
    </location>
    <ligand>
        <name>Zn(2+)</name>
        <dbReference type="ChEBI" id="CHEBI:29105"/>
    </ligand>
</feature>
<evidence type="ECO:0000313" key="12">
    <source>
        <dbReference type="EMBL" id="QDU62596.1"/>
    </source>
</evidence>
<dbReference type="GO" id="GO:0005524">
    <property type="term" value="F:ATP binding"/>
    <property type="evidence" value="ECO:0007669"/>
    <property type="project" value="UniProtKB-UniRule"/>
</dbReference>
<dbReference type="HAMAP" id="MF_01633">
    <property type="entry name" value="QueC"/>
    <property type="match status" value="1"/>
</dbReference>
<dbReference type="EC" id="6.3.4.20" evidence="9 11"/>
<proteinExistence type="inferred from homology"/>
<evidence type="ECO:0000256" key="4">
    <source>
        <dbReference type="ARBA" id="ARBA00022741"/>
    </source>
</evidence>
<keyword evidence="13" id="KW-1185">Reference proteome</keyword>
<gene>
    <name evidence="12" type="primary">queC_2</name>
    <name evidence="11" type="synonym">queC</name>
    <name evidence="12" type="ORF">Pan216_34630</name>
</gene>
<dbReference type="SUPFAM" id="SSF52402">
    <property type="entry name" value="Adenine nucleotide alpha hydrolases-like"/>
    <property type="match status" value="1"/>
</dbReference>
<dbReference type="PIRSF" id="PIRSF006293">
    <property type="entry name" value="ExsB"/>
    <property type="match status" value="1"/>
</dbReference>
<comment type="function">
    <text evidence="11">Catalyzes the ATP-dependent conversion of 7-carboxy-7-deazaguanine (CDG) to 7-cyano-7-deazaguanine (preQ(0)).</text>
</comment>
<evidence type="ECO:0000256" key="5">
    <source>
        <dbReference type="ARBA" id="ARBA00022785"/>
    </source>
</evidence>
<reference evidence="12 13" key="1">
    <citation type="submission" date="2019-02" db="EMBL/GenBank/DDBJ databases">
        <title>Deep-cultivation of Planctomycetes and their phenomic and genomic characterization uncovers novel biology.</title>
        <authorList>
            <person name="Wiegand S."/>
            <person name="Jogler M."/>
            <person name="Boedeker C."/>
            <person name="Pinto D."/>
            <person name="Vollmers J."/>
            <person name="Rivas-Marin E."/>
            <person name="Kohn T."/>
            <person name="Peeters S.H."/>
            <person name="Heuer A."/>
            <person name="Rast P."/>
            <person name="Oberbeckmann S."/>
            <person name="Bunk B."/>
            <person name="Jeske O."/>
            <person name="Meyerdierks A."/>
            <person name="Storesund J.E."/>
            <person name="Kallscheuer N."/>
            <person name="Luecker S."/>
            <person name="Lage O.M."/>
            <person name="Pohl T."/>
            <person name="Merkel B.J."/>
            <person name="Hornburger P."/>
            <person name="Mueller R.-W."/>
            <person name="Bruemmer F."/>
            <person name="Labrenz M."/>
            <person name="Spormann A.M."/>
            <person name="Op den Camp H."/>
            <person name="Overmann J."/>
            <person name="Amann R."/>
            <person name="Jetten M.S.M."/>
            <person name="Mascher T."/>
            <person name="Medema M.H."/>
            <person name="Devos D.P."/>
            <person name="Kaster A.-K."/>
            <person name="Ovreas L."/>
            <person name="Rohde M."/>
            <person name="Galperin M.Y."/>
            <person name="Jogler C."/>
        </authorList>
    </citation>
    <scope>NUCLEOTIDE SEQUENCE [LARGE SCALE GENOMIC DNA]</scope>
    <source>
        <strain evidence="12 13">Pan216</strain>
    </source>
</reference>
<dbReference type="RefSeq" id="WP_145259469.1">
    <property type="nucleotide sequence ID" value="NZ_CP036279.1"/>
</dbReference>
<protein>
    <recommendedName>
        <fullName evidence="9 11">7-cyano-7-deazaguanine synthase</fullName>
        <ecNumber evidence="9 11">6.3.4.20</ecNumber>
    </recommendedName>
    <alternativeName>
        <fullName evidence="11">7-cyano-7-carbaguanine synthase</fullName>
    </alternativeName>
    <alternativeName>
        <fullName evidence="11">PreQ(0) synthase</fullName>
    </alternativeName>
    <alternativeName>
        <fullName evidence="11">Queuosine biosynthesis protein QueC</fullName>
    </alternativeName>
</protein>
<dbReference type="GO" id="GO:0016879">
    <property type="term" value="F:ligase activity, forming carbon-nitrogen bonds"/>
    <property type="evidence" value="ECO:0007669"/>
    <property type="project" value="UniProtKB-UniRule"/>
</dbReference>
<keyword evidence="5 11" id="KW-0671">Queuosine biosynthesis</keyword>
<evidence type="ECO:0000256" key="2">
    <source>
        <dbReference type="ARBA" id="ARBA00022598"/>
    </source>
</evidence>
<keyword evidence="2 11" id="KW-0436">Ligase</keyword>
<dbReference type="AlphaFoldDB" id="A0A518B6K2"/>
<feature type="binding site" evidence="11">
    <location>
        <position position="206"/>
    </location>
    <ligand>
        <name>Zn(2+)</name>
        <dbReference type="ChEBI" id="CHEBI:29105"/>
    </ligand>
</feature>
<feature type="binding site" evidence="11">
    <location>
        <position position="212"/>
    </location>
    <ligand>
        <name>Zn(2+)</name>
        <dbReference type="ChEBI" id="CHEBI:29105"/>
    </ligand>
</feature>
<dbReference type="Gene3D" id="3.40.50.620">
    <property type="entry name" value="HUPs"/>
    <property type="match status" value="1"/>
</dbReference>
<comment type="catalytic activity">
    <reaction evidence="10 11">
        <text>7-carboxy-7-carbaguanine + NH4(+) + 2 ATP = 7-cyano-7-carbaguanine + 2 AMP + 2 diphosphate + 2 H(+)</text>
        <dbReference type="Rhea" id="RHEA:27982"/>
        <dbReference type="ChEBI" id="CHEBI:15378"/>
        <dbReference type="ChEBI" id="CHEBI:28938"/>
        <dbReference type="ChEBI" id="CHEBI:30616"/>
        <dbReference type="ChEBI" id="CHEBI:33019"/>
        <dbReference type="ChEBI" id="CHEBI:45075"/>
        <dbReference type="ChEBI" id="CHEBI:61036"/>
        <dbReference type="ChEBI" id="CHEBI:456215"/>
        <dbReference type="EC" id="6.3.4.20"/>
    </reaction>
</comment>
<keyword evidence="3 11" id="KW-0479">Metal-binding</keyword>
<keyword evidence="4 11" id="KW-0547">Nucleotide-binding</keyword>
<evidence type="ECO:0000256" key="7">
    <source>
        <dbReference type="ARBA" id="ARBA00022840"/>
    </source>
</evidence>
<accession>A0A518B6K2</accession>
<dbReference type="OrthoDB" id="9789567at2"/>
<dbReference type="GO" id="GO:0008616">
    <property type="term" value="P:tRNA queuosine(34) biosynthetic process"/>
    <property type="evidence" value="ECO:0007669"/>
    <property type="project" value="UniProtKB-UniRule"/>
</dbReference>
<keyword evidence="7 11" id="KW-0067">ATP-binding</keyword>
<comment type="cofactor">
    <cofactor evidence="11">
        <name>Zn(2+)</name>
        <dbReference type="ChEBI" id="CHEBI:29105"/>
    </cofactor>
    <text evidence="11">Binds 1 zinc ion per subunit.</text>
</comment>
<sequence>MSEQQKKAVVLLSGGLDSATALAIAQEQGFRPFALSFRYGQRHAIEIASAQRVARNAGVEEHRVVDIDLGAFGGSSLTDDLAVPKGRSDEEMSGGIPLTYVPARNTIFLSYALAWSEVLGTGDIFIGVNAVDYSGYPDCRPEYVEAFERMANLATKAAVEGTCPVTIHTPLVRLTKAEIIRRGHSLGVDYGATLSCYDPGSDHMPCGACDSCQLRAKGFAEAGLKDPALV</sequence>
<dbReference type="EMBL" id="CP036279">
    <property type="protein sequence ID" value="QDU62596.1"/>
    <property type="molecule type" value="Genomic_DNA"/>
</dbReference>
<evidence type="ECO:0000256" key="9">
    <source>
        <dbReference type="ARBA" id="ARBA00039149"/>
    </source>
</evidence>
<evidence type="ECO:0000313" key="13">
    <source>
        <dbReference type="Proteomes" id="UP000317093"/>
    </source>
</evidence>
<evidence type="ECO:0000256" key="11">
    <source>
        <dbReference type="HAMAP-Rule" id="MF_01633"/>
    </source>
</evidence>
<feature type="binding site" evidence="11">
    <location>
        <position position="209"/>
    </location>
    <ligand>
        <name>Zn(2+)</name>
        <dbReference type="ChEBI" id="CHEBI:29105"/>
    </ligand>
</feature>
<evidence type="ECO:0000256" key="6">
    <source>
        <dbReference type="ARBA" id="ARBA00022833"/>
    </source>
</evidence>
<evidence type="ECO:0000256" key="1">
    <source>
        <dbReference type="ARBA" id="ARBA00005061"/>
    </source>
</evidence>
<dbReference type="PANTHER" id="PTHR42914">
    <property type="entry name" value="7-CYANO-7-DEAZAGUANINE SYNTHASE"/>
    <property type="match status" value="1"/>
</dbReference>
<dbReference type="Pfam" id="PF06508">
    <property type="entry name" value="QueC"/>
    <property type="match status" value="1"/>
</dbReference>